<feature type="domain" description="NADPH-dependent FMN reductase-like" evidence="3">
    <location>
        <begin position="14"/>
        <end position="78"/>
    </location>
</feature>
<keyword evidence="5" id="KW-1185">Reference proteome</keyword>
<dbReference type="EMBL" id="VULZ01000022">
    <property type="protein sequence ID" value="MSS16073.1"/>
    <property type="molecule type" value="Genomic_DNA"/>
</dbReference>
<evidence type="ECO:0000256" key="2">
    <source>
        <dbReference type="ARBA" id="ARBA00022643"/>
    </source>
</evidence>
<dbReference type="Gene3D" id="3.40.50.360">
    <property type="match status" value="1"/>
</dbReference>
<dbReference type="InterPro" id="IPR051796">
    <property type="entry name" value="ISF_SsuE-like"/>
</dbReference>
<dbReference type="InterPro" id="IPR005025">
    <property type="entry name" value="FMN_Rdtase-like_dom"/>
</dbReference>
<keyword evidence="2" id="KW-0288">FMN</keyword>
<proteinExistence type="predicted"/>
<dbReference type="AlphaFoldDB" id="A0A6L5X9V2"/>
<reference evidence="4 5" key="1">
    <citation type="submission" date="2019-08" db="EMBL/GenBank/DDBJ databases">
        <title>In-depth cultivation of the pig gut microbiome towards novel bacterial diversity and tailored functional studies.</title>
        <authorList>
            <person name="Wylensek D."/>
            <person name="Hitch T.C.A."/>
            <person name="Clavel T."/>
        </authorList>
    </citation>
    <scope>NUCLEOTIDE SEQUENCE [LARGE SCALE GENOMIC DNA]</scope>
    <source>
        <strain evidence="4 5">Oil+RF-744-WCA-WT-11</strain>
    </source>
</reference>
<evidence type="ECO:0000313" key="5">
    <source>
        <dbReference type="Proteomes" id="UP000481852"/>
    </source>
</evidence>
<protein>
    <submittedName>
        <fullName evidence="4">Flavodoxin family protein</fullName>
    </submittedName>
</protein>
<sequence length="110" mass="12029">MDVCHADIHPCTGCVACGYEGPCVQKDDVEMIRQKLLASDMVVFATPLYYYGMSAQLKLVVDRFCAYNSSLNSRHLKSALLTVAGSHCNHMAVNVDCICLRNLSAIGENV</sequence>
<dbReference type="GO" id="GO:0016491">
    <property type="term" value="F:oxidoreductase activity"/>
    <property type="evidence" value="ECO:0007669"/>
    <property type="project" value="InterPro"/>
</dbReference>
<dbReference type="PANTHER" id="PTHR43278">
    <property type="entry name" value="NAD(P)H-DEPENDENT FMN-CONTAINING OXIDOREDUCTASE YWQN-RELATED"/>
    <property type="match status" value="1"/>
</dbReference>
<accession>A0A6L5X9V2</accession>
<gene>
    <name evidence="4" type="ORF">FYJ35_13755</name>
</gene>
<dbReference type="PANTHER" id="PTHR43278:SF4">
    <property type="entry name" value="NAD(P)H-DEPENDENT FMN-CONTAINING OXIDOREDUCTASE YWQN-RELATED"/>
    <property type="match status" value="1"/>
</dbReference>
<dbReference type="SUPFAM" id="SSF52218">
    <property type="entry name" value="Flavoproteins"/>
    <property type="match status" value="1"/>
</dbReference>
<keyword evidence="1" id="KW-0285">Flavoprotein</keyword>
<evidence type="ECO:0000259" key="3">
    <source>
        <dbReference type="Pfam" id="PF03358"/>
    </source>
</evidence>
<dbReference type="Pfam" id="PF03358">
    <property type="entry name" value="FMN_red"/>
    <property type="match status" value="1"/>
</dbReference>
<comment type="caution">
    <text evidence="4">The sequence shown here is derived from an EMBL/GenBank/DDBJ whole genome shotgun (WGS) entry which is preliminary data.</text>
</comment>
<dbReference type="Proteomes" id="UP000481852">
    <property type="component" value="Unassembled WGS sequence"/>
</dbReference>
<name>A0A6L5X9V2_9FIRM</name>
<evidence type="ECO:0000313" key="4">
    <source>
        <dbReference type="EMBL" id="MSS16073.1"/>
    </source>
</evidence>
<organism evidence="4 5">
    <name type="scientific">Porcincola intestinalis</name>
    <dbReference type="NCBI Taxonomy" id="2606632"/>
    <lineage>
        <taxon>Bacteria</taxon>
        <taxon>Bacillati</taxon>
        <taxon>Bacillota</taxon>
        <taxon>Clostridia</taxon>
        <taxon>Lachnospirales</taxon>
        <taxon>Lachnospiraceae</taxon>
        <taxon>Porcincola</taxon>
    </lineage>
</organism>
<dbReference type="InterPro" id="IPR029039">
    <property type="entry name" value="Flavoprotein-like_sf"/>
</dbReference>
<evidence type="ECO:0000256" key="1">
    <source>
        <dbReference type="ARBA" id="ARBA00022630"/>
    </source>
</evidence>